<dbReference type="InterPro" id="IPR018062">
    <property type="entry name" value="HTH_AraC-typ_CS"/>
</dbReference>
<evidence type="ECO:0000313" key="6">
    <source>
        <dbReference type="Proteomes" id="UP000029228"/>
    </source>
</evidence>
<comment type="caution">
    <text evidence="5">The sequence shown here is derived from an EMBL/GenBank/DDBJ whole genome shotgun (WGS) entry which is preliminary data.</text>
</comment>
<name>A0A090SG08_9VIBR</name>
<dbReference type="SUPFAM" id="SSF46689">
    <property type="entry name" value="Homeodomain-like"/>
    <property type="match status" value="1"/>
</dbReference>
<feature type="domain" description="HTH araC/xylS-type" evidence="4">
    <location>
        <begin position="173"/>
        <end position="276"/>
    </location>
</feature>
<protein>
    <submittedName>
        <fullName evidence="5">Transcriptional regulator AraC family</fullName>
    </submittedName>
</protein>
<dbReference type="OrthoDB" id="6003540at2"/>
<dbReference type="PANTHER" id="PTHR46796">
    <property type="entry name" value="HTH-TYPE TRANSCRIPTIONAL ACTIVATOR RHAS-RELATED"/>
    <property type="match status" value="1"/>
</dbReference>
<dbReference type="PANTHER" id="PTHR46796:SF12">
    <property type="entry name" value="HTH-TYPE DNA-BINDING TRANSCRIPTIONAL ACTIVATOR EUTR"/>
    <property type="match status" value="1"/>
</dbReference>
<dbReference type="SMART" id="SM00342">
    <property type="entry name" value="HTH_ARAC"/>
    <property type="match status" value="1"/>
</dbReference>
<reference evidence="5 6" key="1">
    <citation type="submission" date="2014-09" db="EMBL/GenBank/DDBJ databases">
        <title>Vibrio maritimus JCM 19235. (C45) whole genome shotgun sequence.</title>
        <authorList>
            <person name="Sawabe T."/>
            <person name="Meirelles P."/>
            <person name="Nakanishi M."/>
            <person name="Sayaka M."/>
            <person name="Hattori M."/>
            <person name="Ohkuma M."/>
        </authorList>
    </citation>
    <scope>NUCLEOTIDE SEQUENCE [LARGE SCALE GENOMIC DNA]</scope>
    <source>
        <strain evidence="6">JCM19235</strain>
    </source>
</reference>
<evidence type="ECO:0000256" key="3">
    <source>
        <dbReference type="ARBA" id="ARBA00023163"/>
    </source>
</evidence>
<dbReference type="AlphaFoldDB" id="A0A090SG08"/>
<keyword evidence="6" id="KW-1185">Reference proteome</keyword>
<dbReference type="GO" id="GO:0003700">
    <property type="term" value="F:DNA-binding transcription factor activity"/>
    <property type="evidence" value="ECO:0007669"/>
    <property type="project" value="InterPro"/>
</dbReference>
<dbReference type="InterPro" id="IPR050204">
    <property type="entry name" value="AraC_XylS_family_regulators"/>
</dbReference>
<dbReference type="Pfam" id="PF12833">
    <property type="entry name" value="HTH_18"/>
    <property type="match status" value="1"/>
</dbReference>
<evidence type="ECO:0000259" key="4">
    <source>
        <dbReference type="PROSITE" id="PS01124"/>
    </source>
</evidence>
<dbReference type="InterPro" id="IPR018060">
    <property type="entry name" value="HTH_AraC"/>
</dbReference>
<dbReference type="EMBL" id="BBMR01000002">
    <property type="protein sequence ID" value="GAL18422.1"/>
    <property type="molecule type" value="Genomic_DNA"/>
</dbReference>
<dbReference type="STRING" id="990268.JCM19235_6975"/>
<proteinExistence type="predicted"/>
<evidence type="ECO:0000256" key="2">
    <source>
        <dbReference type="ARBA" id="ARBA00023125"/>
    </source>
</evidence>
<accession>A0A090SG08</accession>
<evidence type="ECO:0000256" key="1">
    <source>
        <dbReference type="ARBA" id="ARBA00023015"/>
    </source>
</evidence>
<dbReference type="PROSITE" id="PS01124">
    <property type="entry name" value="HTH_ARAC_FAMILY_2"/>
    <property type="match status" value="1"/>
</dbReference>
<evidence type="ECO:0000313" key="5">
    <source>
        <dbReference type="EMBL" id="GAL18422.1"/>
    </source>
</evidence>
<dbReference type="Proteomes" id="UP000029228">
    <property type="component" value="Unassembled WGS sequence"/>
</dbReference>
<dbReference type="PROSITE" id="PS00041">
    <property type="entry name" value="HTH_ARAC_FAMILY_1"/>
    <property type="match status" value="1"/>
</dbReference>
<keyword evidence="3" id="KW-0804">Transcription</keyword>
<keyword evidence="1" id="KW-0805">Transcription regulation</keyword>
<dbReference type="GO" id="GO:0043565">
    <property type="term" value="F:sequence-specific DNA binding"/>
    <property type="evidence" value="ECO:0007669"/>
    <property type="project" value="InterPro"/>
</dbReference>
<gene>
    <name evidence="5" type="ORF">JCM19235_6975</name>
</gene>
<organism evidence="5 6">
    <name type="scientific">Vibrio maritimus</name>
    <dbReference type="NCBI Taxonomy" id="990268"/>
    <lineage>
        <taxon>Bacteria</taxon>
        <taxon>Pseudomonadati</taxon>
        <taxon>Pseudomonadota</taxon>
        <taxon>Gammaproteobacteria</taxon>
        <taxon>Vibrionales</taxon>
        <taxon>Vibrionaceae</taxon>
        <taxon>Vibrio</taxon>
    </lineage>
</organism>
<dbReference type="InterPro" id="IPR009057">
    <property type="entry name" value="Homeodomain-like_sf"/>
</dbReference>
<sequence length="283" mass="32155">MYTSFRYTTQPGYLNISLWQLSQGGVEISRQVSDRSLYLETTTPSDSVRLLFSSSGDTTSQWRGFNTVEDTILVIPDNFGFYASPESWEDIDIIIPNQIAMDLGIDPYTLHTLTHPLIRAVSAQLRLLFCSYDPEHQESNDWLSRILEQLKECVHHADASKALTPNSRQQLVERALEYVRKHQESSPDMTVEQLSKEIGTTGRTLQRAFNDSLGIAPYSFLLNVRLNAARQELVVSQSNSLSVTDLGAEMGFTSTSKFIEHYRRFYNETPSVTLNRQLDTSQN</sequence>
<dbReference type="Gene3D" id="1.10.10.60">
    <property type="entry name" value="Homeodomain-like"/>
    <property type="match status" value="1"/>
</dbReference>
<keyword evidence="2" id="KW-0238">DNA-binding</keyword>